<dbReference type="EMBL" id="JAAAIM010000574">
    <property type="protein sequence ID" value="KAG0286420.1"/>
    <property type="molecule type" value="Genomic_DNA"/>
</dbReference>
<protein>
    <submittedName>
        <fullName evidence="1">Uncharacterized protein</fullName>
    </submittedName>
</protein>
<keyword evidence="2" id="KW-1185">Reference proteome</keyword>
<name>A0ABQ7JWD1_9FUNG</name>
<comment type="caution">
    <text evidence="1">The sequence shown here is derived from an EMBL/GenBank/DDBJ whole genome shotgun (WGS) entry which is preliminary data.</text>
</comment>
<accession>A0ABQ7JWD1</accession>
<evidence type="ECO:0000313" key="1">
    <source>
        <dbReference type="EMBL" id="KAG0286420.1"/>
    </source>
</evidence>
<reference evidence="1 2" key="1">
    <citation type="journal article" date="2020" name="Fungal Divers.">
        <title>Resolving the Mortierellaceae phylogeny through synthesis of multi-gene phylogenetics and phylogenomics.</title>
        <authorList>
            <person name="Vandepol N."/>
            <person name="Liber J."/>
            <person name="Desiro A."/>
            <person name="Na H."/>
            <person name="Kennedy M."/>
            <person name="Barry K."/>
            <person name="Grigoriev I.V."/>
            <person name="Miller A.N."/>
            <person name="O'Donnell K."/>
            <person name="Stajich J.E."/>
            <person name="Bonito G."/>
        </authorList>
    </citation>
    <scope>NUCLEOTIDE SEQUENCE [LARGE SCALE GENOMIC DNA]</scope>
    <source>
        <strain evidence="1 2">AD045</strain>
    </source>
</reference>
<evidence type="ECO:0000313" key="2">
    <source>
        <dbReference type="Proteomes" id="UP001194696"/>
    </source>
</evidence>
<organism evidence="1 2">
    <name type="scientific">Linnemannia gamsii</name>
    <dbReference type="NCBI Taxonomy" id="64522"/>
    <lineage>
        <taxon>Eukaryota</taxon>
        <taxon>Fungi</taxon>
        <taxon>Fungi incertae sedis</taxon>
        <taxon>Mucoromycota</taxon>
        <taxon>Mortierellomycotina</taxon>
        <taxon>Mortierellomycetes</taxon>
        <taxon>Mortierellales</taxon>
        <taxon>Mortierellaceae</taxon>
        <taxon>Linnemannia</taxon>
    </lineage>
</organism>
<sequence length="169" mass="20686">MLAPTKFDKIILTDHLEEIRHLEEEEARWKQFLYLPETTLRYYKKPIFFTQDVNHNQNIARLQLYETRLSIVKLLVMVQKWFFRFKAVDPDFVRQHRRSVTEVCLNKMKFLENECLAYINDQFSWRMPETMAELKEVEAGRKNPNWEALNRNRELTKMYREVYKDLMAC</sequence>
<gene>
    <name evidence="1" type="ORF">BGZ96_009466</name>
</gene>
<dbReference type="Proteomes" id="UP001194696">
    <property type="component" value="Unassembled WGS sequence"/>
</dbReference>
<proteinExistence type="predicted"/>